<proteinExistence type="predicted"/>
<feature type="transmembrane region" description="Helical" evidence="1">
    <location>
        <begin position="151"/>
        <end position="173"/>
    </location>
</feature>
<dbReference type="Proteomes" id="UP001501490">
    <property type="component" value="Unassembled WGS sequence"/>
</dbReference>
<accession>A0ABP6ZG34</accession>
<evidence type="ECO:0000313" key="3">
    <source>
        <dbReference type="Proteomes" id="UP001501490"/>
    </source>
</evidence>
<dbReference type="EMBL" id="BAABAB010000006">
    <property type="protein sequence ID" value="GAA3608550.1"/>
    <property type="molecule type" value="Genomic_DNA"/>
</dbReference>
<reference evidence="3" key="1">
    <citation type="journal article" date="2019" name="Int. J. Syst. Evol. Microbiol.">
        <title>The Global Catalogue of Microorganisms (GCM) 10K type strain sequencing project: providing services to taxonomists for standard genome sequencing and annotation.</title>
        <authorList>
            <consortium name="The Broad Institute Genomics Platform"/>
            <consortium name="The Broad Institute Genome Sequencing Center for Infectious Disease"/>
            <person name="Wu L."/>
            <person name="Ma J."/>
        </authorList>
    </citation>
    <scope>NUCLEOTIDE SEQUENCE [LARGE SCALE GENOMIC DNA]</scope>
    <source>
        <strain evidence="3">JCM 16929</strain>
    </source>
</reference>
<feature type="transmembrane region" description="Helical" evidence="1">
    <location>
        <begin position="179"/>
        <end position="196"/>
    </location>
</feature>
<feature type="transmembrane region" description="Helical" evidence="1">
    <location>
        <begin position="74"/>
        <end position="104"/>
    </location>
</feature>
<evidence type="ECO:0000313" key="2">
    <source>
        <dbReference type="EMBL" id="GAA3608550.1"/>
    </source>
</evidence>
<protein>
    <submittedName>
        <fullName evidence="2">Uncharacterized protein</fullName>
    </submittedName>
</protein>
<keyword evidence="1" id="KW-0472">Membrane</keyword>
<feature type="transmembrane region" description="Helical" evidence="1">
    <location>
        <begin position="49"/>
        <end position="67"/>
    </location>
</feature>
<feature type="transmembrane region" description="Helical" evidence="1">
    <location>
        <begin position="116"/>
        <end position="139"/>
    </location>
</feature>
<keyword evidence="1" id="KW-0812">Transmembrane</keyword>
<organism evidence="2 3">
    <name type="scientific">Microlunatus ginsengisoli</name>
    <dbReference type="NCBI Taxonomy" id="363863"/>
    <lineage>
        <taxon>Bacteria</taxon>
        <taxon>Bacillati</taxon>
        <taxon>Actinomycetota</taxon>
        <taxon>Actinomycetes</taxon>
        <taxon>Propionibacteriales</taxon>
        <taxon>Propionibacteriaceae</taxon>
        <taxon>Microlunatus</taxon>
    </lineage>
</organism>
<name>A0ABP6ZG34_9ACTN</name>
<keyword evidence="1" id="KW-1133">Transmembrane helix</keyword>
<evidence type="ECO:0000256" key="1">
    <source>
        <dbReference type="SAM" id="Phobius"/>
    </source>
</evidence>
<sequence>MSRRGPLDRLPGRLGDWVREAYRSMLTLLPSAARQPAVGVELHGWLPCWAFRLLAVGLALGSAALVVQTPFGWLVVGVLAALILIRPGSPAAPILVAVLGFSMVQHPDQDWAGRGPLLLLGLHACVTLAVLLGATGWAARVQLRVLASPALRFAVIQLVAQVFGLLGALLAGYDLSWPWLPVVAALLALVLVLLWAPRLARREAPPPSRVEQVVDATARRWGDE</sequence>
<gene>
    <name evidence="2" type="ORF">GCM10022236_07810</name>
</gene>
<keyword evidence="3" id="KW-1185">Reference proteome</keyword>
<comment type="caution">
    <text evidence="2">The sequence shown here is derived from an EMBL/GenBank/DDBJ whole genome shotgun (WGS) entry which is preliminary data.</text>
</comment>